<name>A0ABS9DAI4_9ALTE</name>
<dbReference type="RefSeq" id="WP_235313496.1">
    <property type="nucleotide sequence ID" value="NZ_JAKGAS010000008.1"/>
</dbReference>
<keyword evidence="1" id="KW-0732">Signal</keyword>
<feature type="signal peptide" evidence="1">
    <location>
        <begin position="1"/>
        <end position="19"/>
    </location>
</feature>
<evidence type="ECO:0000313" key="2">
    <source>
        <dbReference type="EMBL" id="MCF2949395.1"/>
    </source>
</evidence>
<protein>
    <recommendedName>
        <fullName evidence="4">DUF560 domain-containing protein</fullName>
    </recommendedName>
</protein>
<dbReference type="EMBL" id="JAKGAS010000008">
    <property type="protein sequence ID" value="MCF2949395.1"/>
    <property type="molecule type" value="Genomic_DNA"/>
</dbReference>
<feature type="chain" id="PRO_5045915505" description="DUF560 domain-containing protein" evidence="1">
    <location>
        <begin position="20"/>
        <end position="311"/>
    </location>
</feature>
<evidence type="ECO:0000313" key="3">
    <source>
        <dbReference type="Proteomes" id="UP001521137"/>
    </source>
</evidence>
<dbReference type="Proteomes" id="UP001521137">
    <property type="component" value="Unassembled WGS sequence"/>
</dbReference>
<keyword evidence="3" id="KW-1185">Reference proteome</keyword>
<sequence length="311" mass="35262">MKRLFCCVLGAVFIPQVVANQDDSFTFSGQASAGYMYNSALTVEEIDAVNTQGDNGTKIEGTLGAIWKPTDKFKLASGVGYSQEQYHEFEQFDLSLQRFYMDSSYKLTDQEIGLRYDKVNALLQNDKFLSFQQLSLYHGQFLTSTTYFRTSGNLKEKSFPTLSERDADNYGVAADLFYFADGTNLMLTAGIGAEKEQATDEQFDFVGLSIKSKISQKFSFMGLDNKIGLGWKYKKKDYQQVLVSQESELGSTQEIVERDQYRSVVTADWQLNVTDYILVKTQVEYGDYHGKLSQQTYQQSMFNVSFGAKFN</sequence>
<organism evidence="2 3">
    <name type="scientific">Paraglaciecola algarum</name>
    <dbReference type="NCBI Taxonomy" id="3050085"/>
    <lineage>
        <taxon>Bacteria</taxon>
        <taxon>Pseudomonadati</taxon>
        <taxon>Pseudomonadota</taxon>
        <taxon>Gammaproteobacteria</taxon>
        <taxon>Alteromonadales</taxon>
        <taxon>Alteromonadaceae</taxon>
        <taxon>Paraglaciecola</taxon>
    </lineage>
</organism>
<evidence type="ECO:0008006" key="4">
    <source>
        <dbReference type="Google" id="ProtNLM"/>
    </source>
</evidence>
<proteinExistence type="predicted"/>
<reference evidence="2 3" key="1">
    <citation type="submission" date="2022-01" db="EMBL/GenBank/DDBJ databases">
        <title>Paraglaciecola sp. G1-23.</title>
        <authorList>
            <person name="Jin M.S."/>
            <person name="Han D.M."/>
            <person name="Kim H.M."/>
            <person name="Jeon C.O."/>
        </authorList>
    </citation>
    <scope>NUCLEOTIDE SEQUENCE [LARGE SCALE GENOMIC DNA]</scope>
    <source>
        <strain evidence="2 3">G1-23</strain>
    </source>
</reference>
<accession>A0ABS9DAI4</accession>
<evidence type="ECO:0000256" key="1">
    <source>
        <dbReference type="SAM" id="SignalP"/>
    </source>
</evidence>
<gene>
    <name evidence="2" type="ORF">L0668_14845</name>
</gene>
<comment type="caution">
    <text evidence="2">The sequence shown here is derived from an EMBL/GenBank/DDBJ whole genome shotgun (WGS) entry which is preliminary data.</text>
</comment>